<proteinExistence type="predicted"/>
<organism evidence="1 2">
    <name type="scientific">Rheinheimera tilapiae</name>
    <dbReference type="NCBI Taxonomy" id="875043"/>
    <lineage>
        <taxon>Bacteria</taxon>
        <taxon>Pseudomonadati</taxon>
        <taxon>Pseudomonadota</taxon>
        <taxon>Gammaproteobacteria</taxon>
        <taxon>Chromatiales</taxon>
        <taxon>Chromatiaceae</taxon>
        <taxon>Rheinheimera</taxon>
    </lineage>
</organism>
<dbReference type="PROSITE" id="PS51257">
    <property type="entry name" value="PROKAR_LIPOPROTEIN"/>
    <property type="match status" value="1"/>
</dbReference>
<keyword evidence="2" id="KW-1185">Reference proteome</keyword>
<dbReference type="Proteomes" id="UP001589813">
    <property type="component" value="Unassembled WGS sequence"/>
</dbReference>
<comment type="caution">
    <text evidence="1">The sequence shown here is derived from an EMBL/GenBank/DDBJ whole genome shotgun (WGS) entry which is preliminary data.</text>
</comment>
<gene>
    <name evidence="1" type="ORF">ACFFJP_10595</name>
</gene>
<sequence length="265" mass="30237">MQRLLSSLPLLVLLSACGEKELNITQVCQEKPGLCTDLVEDGHCRVERSETILARFGEQKLPSDANKYRLLLDFEKYSKCMELAKGIEHVKLKEKTTARVDSYMVSLNEIKRLTDETVTSDYPGLLYYHWSRHQSREHLEKFERAAKAGELNTPDLKFALARYYIEKDKNLAITTMQDALKLYKAGDVVDTDIYTSLTTLYFKQNKLAESYHWALVAQAAGVERIEFDMILKSAKDNALDKDKIETLADETVAGLELGQFKPPVF</sequence>
<accession>A0ABV6BD65</accession>
<dbReference type="EMBL" id="JBHLXP010000001">
    <property type="protein sequence ID" value="MFC0048732.1"/>
    <property type="molecule type" value="Genomic_DNA"/>
</dbReference>
<name>A0ABV6BD65_9GAMM</name>
<reference evidence="1 2" key="1">
    <citation type="submission" date="2024-09" db="EMBL/GenBank/DDBJ databases">
        <authorList>
            <person name="Sun Q."/>
            <person name="Mori K."/>
        </authorList>
    </citation>
    <scope>NUCLEOTIDE SEQUENCE [LARGE SCALE GENOMIC DNA]</scope>
    <source>
        <strain evidence="1 2">KCTC 23315</strain>
    </source>
</reference>
<protein>
    <submittedName>
        <fullName evidence="1">DUF2989 domain-containing protein</fullName>
    </submittedName>
</protein>
<evidence type="ECO:0000313" key="2">
    <source>
        <dbReference type="Proteomes" id="UP001589813"/>
    </source>
</evidence>
<dbReference type="Pfam" id="PF11207">
    <property type="entry name" value="DUF2989"/>
    <property type="match status" value="1"/>
</dbReference>
<evidence type="ECO:0000313" key="1">
    <source>
        <dbReference type="EMBL" id="MFC0048732.1"/>
    </source>
</evidence>
<dbReference type="InterPro" id="IPR021372">
    <property type="entry name" value="DUF2989"/>
</dbReference>
<dbReference type="RefSeq" id="WP_377243184.1">
    <property type="nucleotide sequence ID" value="NZ_JBHLXP010000001.1"/>
</dbReference>
<dbReference type="SUPFAM" id="SSF81901">
    <property type="entry name" value="HCP-like"/>
    <property type="match status" value="1"/>
</dbReference>